<dbReference type="PANTHER" id="PTHR38436">
    <property type="entry name" value="POLYKETIDE CYCLASE SNOAL-LIKE DOMAIN"/>
    <property type="match status" value="1"/>
</dbReference>
<sequence length="169" mass="18375">MDTLEQNIAIVREYFSALNDRDLDRAVRCWVPSGGVEAVPGNRGLPVPVGLRGFFGSLFDAMGEWKLEVLETTAQDDRVCVHWRAQAAFTGPGRFDGFLPTGAGGEVQGLDQLTVRDGLIVRNDAYFDAMELGRAIGLMPPAGSPPDKGMKGMVNLQTRVKGLLAKRKK</sequence>
<keyword evidence="3" id="KW-1185">Reference proteome</keyword>
<protein>
    <recommendedName>
        <fullName evidence="1">SnoaL-like domain-containing protein</fullName>
    </recommendedName>
</protein>
<organism evidence="2 3">
    <name type="scientific">Sporichthya brevicatena</name>
    <dbReference type="NCBI Taxonomy" id="171442"/>
    <lineage>
        <taxon>Bacteria</taxon>
        <taxon>Bacillati</taxon>
        <taxon>Actinomycetota</taxon>
        <taxon>Actinomycetes</taxon>
        <taxon>Sporichthyales</taxon>
        <taxon>Sporichthyaceae</taxon>
        <taxon>Sporichthya</taxon>
    </lineage>
</organism>
<gene>
    <name evidence="2" type="ORF">GCM10009547_07900</name>
</gene>
<feature type="domain" description="SnoaL-like" evidence="1">
    <location>
        <begin position="11"/>
        <end position="122"/>
    </location>
</feature>
<dbReference type="Gene3D" id="3.10.450.50">
    <property type="match status" value="1"/>
</dbReference>
<dbReference type="EMBL" id="BAAAHE010000007">
    <property type="protein sequence ID" value="GAA0608361.1"/>
    <property type="molecule type" value="Genomic_DNA"/>
</dbReference>
<dbReference type="Pfam" id="PF12680">
    <property type="entry name" value="SnoaL_2"/>
    <property type="match status" value="1"/>
</dbReference>
<comment type="caution">
    <text evidence="2">The sequence shown here is derived from an EMBL/GenBank/DDBJ whole genome shotgun (WGS) entry which is preliminary data.</text>
</comment>
<dbReference type="InterPro" id="IPR009959">
    <property type="entry name" value="Cyclase_SnoaL-like"/>
</dbReference>
<evidence type="ECO:0000313" key="2">
    <source>
        <dbReference type="EMBL" id="GAA0608361.1"/>
    </source>
</evidence>
<evidence type="ECO:0000313" key="3">
    <source>
        <dbReference type="Proteomes" id="UP001500957"/>
    </source>
</evidence>
<proteinExistence type="predicted"/>
<reference evidence="3" key="1">
    <citation type="journal article" date="2019" name="Int. J. Syst. Evol. Microbiol.">
        <title>The Global Catalogue of Microorganisms (GCM) 10K type strain sequencing project: providing services to taxonomists for standard genome sequencing and annotation.</title>
        <authorList>
            <consortium name="The Broad Institute Genomics Platform"/>
            <consortium name="The Broad Institute Genome Sequencing Center for Infectious Disease"/>
            <person name="Wu L."/>
            <person name="Ma J."/>
        </authorList>
    </citation>
    <scope>NUCLEOTIDE SEQUENCE [LARGE SCALE GENOMIC DNA]</scope>
    <source>
        <strain evidence="3">JCM 10671</strain>
    </source>
</reference>
<dbReference type="SUPFAM" id="SSF54427">
    <property type="entry name" value="NTF2-like"/>
    <property type="match status" value="1"/>
</dbReference>
<evidence type="ECO:0000259" key="1">
    <source>
        <dbReference type="Pfam" id="PF12680"/>
    </source>
</evidence>
<name>A0ABP3RJG6_9ACTN</name>
<dbReference type="InterPro" id="IPR037401">
    <property type="entry name" value="SnoaL-like"/>
</dbReference>
<accession>A0ABP3RJG6</accession>
<dbReference type="InterPro" id="IPR032710">
    <property type="entry name" value="NTF2-like_dom_sf"/>
</dbReference>
<dbReference type="Proteomes" id="UP001500957">
    <property type="component" value="Unassembled WGS sequence"/>
</dbReference>
<dbReference type="PANTHER" id="PTHR38436:SF1">
    <property type="entry name" value="ESTER CYCLASE"/>
    <property type="match status" value="1"/>
</dbReference>